<keyword evidence="1" id="KW-0812">Transmembrane</keyword>
<dbReference type="InterPro" id="IPR009936">
    <property type="entry name" value="DUF1468"/>
</dbReference>
<dbReference type="EMBL" id="JAUBDJ010000002">
    <property type="protein sequence ID" value="MDW0116163.1"/>
    <property type="molecule type" value="Genomic_DNA"/>
</dbReference>
<dbReference type="RefSeq" id="WP_283732857.1">
    <property type="nucleotide sequence ID" value="NZ_CP125968.1"/>
</dbReference>
<dbReference type="Pfam" id="PF07331">
    <property type="entry name" value="TctB"/>
    <property type="match status" value="1"/>
</dbReference>
<organism evidence="3 4">
    <name type="scientific">Sporosarcina thermotolerans</name>
    <dbReference type="NCBI Taxonomy" id="633404"/>
    <lineage>
        <taxon>Bacteria</taxon>
        <taxon>Bacillati</taxon>
        <taxon>Bacillota</taxon>
        <taxon>Bacilli</taxon>
        <taxon>Bacillales</taxon>
        <taxon>Caryophanaceae</taxon>
        <taxon>Sporosarcina</taxon>
    </lineage>
</organism>
<feature type="transmembrane region" description="Helical" evidence="1">
    <location>
        <begin position="7"/>
        <end position="23"/>
    </location>
</feature>
<keyword evidence="1" id="KW-1133">Transmembrane helix</keyword>
<proteinExistence type="predicted"/>
<keyword evidence="1" id="KW-0472">Membrane</keyword>
<name>A0AAW9AAK8_9BACL</name>
<evidence type="ECO:0000313" key="3">
    <source>
        <dbReference type="EMBL" id="MDW0116163.1"/>
    </source>
</evidence>
<feature type="transmembrane region" description="Helical" evidence="1">
    <location>
        <begin position="35"/>
        <end position="55"/>
    </location>
</feature>
<dbReference type="AlphaFoldDB" id="A0AAW9AAK8"/>
<gene>
    <name evidence="3" type="ORF">QTL97_04400</name>
</gene>
<evidence type="ECO:0000256" key="1">
    <source>
        <dbReference type="SAM" id="Phobius"/>
    </source>
</evidence>
<feature type="domain" description="DUF1468" evidence="2">
    <location>
        <begin position="11"/>
        <end position="145"/>
    </location>
</feature>
<keyword evidence="4" id="KW-1185">Reference proteome</keyword>
<evidence type="ECO:0000259" key="2">
    <source>
        <dbReference type="Pfam" id="PF07331"/>
    </source>
</evidence>
<dbReference type="Proteomes" id="UP001271648">
    <property type="component" value="Unassembled WGS sequence"/>
</dbReference>
<accession>A0AAW9AAK8</accession>
<sequence length="150" mass="16633">MSSIVKHSIASGLVLIMCVVFYMQSLNYPVSAARLPQILIFIIAGLSLMMLIEAFKKRNEASAKSEGEAENGKLHIKRVSIFIAMIALYILLMDIIGYFIVTPLFVFASLMYMKATNVLTAIILAVGFTAFIYGLFSLFLHVPVPKGIFF</sequence>
<reference evidence="3 4" key="1">
    <citation type="submission" date="2023-06" db="EMBL/GenBank/DDBJ databases">
        <title>Sporosarcina sp. nov., isolated from Korean traditional fermented seafood 'Jeotgal'.</title>
        <authorList>
            <person name="Yang A.I."/>
            <person name="Shin N.-R."/>
        </authorList>
    </citation>
    <scope>NUCLEOTIDE SEQUENCE [LARGE SCALE GENOMIC DNA]</scope>
    <source>
        <strain evidence="3 4">KCTC43456</strain>
    </source>
</reference>
<feature type="transmembrane region" description="Helical" evidence="1">
    <location>
        <begin position="81"/>
        <end position="112"/>
    </location>
</feature>
<feature type="transmembrane region" description="Helical" evidence="1">
    <location>
        <begin position="118"/>
        <end position="140"/>
    </location>
</feature>
<comment type="caution">
    <text evidence="3">The sequence shown here is derived from an EMBL/GenBank/DDBJ whole genome shotgun (WGS) entry which is preliminary data.</text>
</comment>
<protein>
    <submittedName>
        <fullName evidence="3">Tripartite tricarboxylate transporter TctB family protein</fullName>
    </submittedName>
</protein>
<evidence type="ECO:0000313" key="4">
    <source>
        <dbReference type="Proteomes" id="UP001271648"/>
    </source>
</evidence>